<organism evidence="13 14">
    <name type="scientific">Candidatus Liptonbacteria bacterium GWC1_60_9</name>
    <dbReference type="NCBI Taxonomy" id="1798645"/>
    <lineage>
        <taxon>Bacteria</taxon>
        <taxon>Candidatus Liptoniibacteriota</taxon>
    </lineage>
</organism>
<dbReference type="SUPFAM" id="SSF48163">
    <property type="entry name" value="An anticodon-binding domain of class I aminoacyl-tRNA synthetases"/>
    <property type="match status" value="1"/>
</dbReference>
<evidence type="ECO:0000256" key="10">
    <source>
        <dbReference type="HAMAP-Rule" id="MF_00022"/>
    </source>
</evidence>
<comment type="similarity">
    <text evidence="2 10">Belongs to the class-I aminoacyl-tRNA synthetase family. Glutamate--tRNA ligase type 1 subfamily.</text>
</comment>
<dbReference type="Proteomes" id="UP000176349">
    <property type="component" value="Unassembled WGS sequence"/>
</dbReference>
<comment type="caution">
    <text evidence="13">The sequence shown here is derived from an EMBL/GenBank/DDBJ whole genome shotgun (WGS) entry which is preliminary data.</text>
</comment>
<dbReference type="InterPro" id="IPR014729">
    <property type="entry name" value="Rossmann-like_a/b/a_fold"/>
</dbReference>
<dbReference type="InterPro" id="IPR033910">
    <property type="entry name" value="GluRS_core"/>
</dbReference>
<evidence type="ECO:0000313" key="14">
    <source>
        <dbReference type="Proteomes" id="UP000176349"/>
    </source>
</evidence>
<keyword evidence="4 10" id="KW-0963">Cytoplasm</keyword>
<evidence type="ECO:0000256" key="7">
    <source>
        <dbReference type="ARBA" id="ARBA00022840"/>
    </source>
</evidence>
<feature type="short sequence motif" description="'KMSKS' region" evidence="10">
    <location>
        <begin position="241"/>
        <end position="245"/>
    </location>
</feature>
<keyword evidence="7 10" id="KW-0067">ATP-binding</keyword>
<dbReference type="InterPro" id="IPR049940">
    <property type="entry name" value="GluQ/Sye"/>
</dbReference>
<keyword evidence="5 10" id="KW-0436">Ligase</keyword>
<dbReference type="AlphaFoldDB" id="A0A1G2C6H6"/>
<comment type="subunit">
    <text evidence="3 10">Monomer.</text>
</comment>
<dbReference type="PRINTS" id="PR00987">
    <property type="entry name" value="TRNASYNTHGLU"/>
</dbReference>
<dbReference type="NCBIfam" id="TIGR00464">
    <property type="entry name" value="gltX_bact"/>
    <property type="match status" value="1"/>
</dbReference>
<dbReference type="GO" id="GO:0005524">
    <property type="term" value="F:ATP binding"/>
    <property type="evidence" value="ECO:0007669"/>
    <property type="project" value="UniProtKB-UniRule"/>
</dbReference>
<dbReference type="InterPro" id="IPR008925">
    <property type="entry name" value="aa_tRNA-synth_I_cd-bd_sf"/>
</dbReference>
<dbReference type="HAMAP" id="MF_00022">
    <property type="entry name" value="Glu_tRNA_synth_type1"/>
    <property type="match status" value="1"/>
</dbReference>
<dbReference type="InterPro" id="IPR045462">
    <property type="entry name" value="aa-tRNA-synth_I_cd-bd"/>
</dbReference>
<gene>
    <name evidence="10" type="primary">gltX</name>
    <name evidence="13" type="ORF">A2128_01455</name>
</gene>
<evidence type="ECO:0000313" key="13">
    <source>
        <dbReference type="EMBL" id="OGY97013.1"/>
    </source>
</evidence>
<comment type="caution">
    <text evidence="10">Lacks conserved residue(s) required for the propagation of feature annotation.</text>
</comment>
<evidence type="ECO:0000256" key="6">
    <source>
        <dbReference type="ARBA" id="ARBA00022741"/>
    </source>
</evidence>
<comment type="function">
    <text evidence="10">Catalyzes the attachment of glutamate to tRNA(Glu) in a two-step reaction: glutamate is first activated by ATP to form Glu-AMP and then transferred to the acceptor end of tRNA(Glu).</text>
</comment>
<dbReference type="Pfam" id="PF00749">
    <property type="entry name" value="tRNA-synt_1c"/>
    <property type="match status" value="1"/>
</dbReference>
<evidence type="ECO:0000256" key="9">
    <source>
        <dbReference type="ARBA" id="ARBA00023146"/>
    </source>
</evidence>
<keyword evidence="8 10" id="KW-0648">Protein biosynthesis</keyword>
<sequence>MPTENKREVRVRIAPSPTGPLHFGTARTALFNWLFAKSTGGAFILRIEDTDLERSDTKYEEEIIAGLAWLGLEWDEGPVRQSERLEVYEKHLKRLLEEGKAYYCYCTKEDLEEERQAMMAQGLAPKYSGRCRNRAASGSASPQLIRFRMPETAVSFKDMIRGKITFDAALFGDIAIAKNLRAPLYNFAAVVDDHEMRISHVIRGEDHISNTPKQLLLQDALGFAHPDYGHLPLILSADRSKMSKRYAETSLLAYREGGYLPEAMFNFMALMGWHPRAEEREIYSKEELIKVFDIKRVQKAGAVFNQEKLDWLNAQYVRTLSDNELAEHLRPLLAARGLAWNDTLLTKVAAIEKSRAKTLGDIITNGELYFSLPDYDAKLLVWQNASFADIRERLARLEEMLQNAPEKEFTVPALTATLMPYAEEKGRGTVLWPFRVALSGRQASPGPFELAAALGKEETLRRLGLALQKLGLV</sequence>
<dbReference type="Gene3D" id="3.40.50.620">
    <property type="entry name" value="HUPs"/>
    <property type="match status" value="1"/>
</dbReference>
<dbReference type="Pfam" id="PF19269">
    <property type="entry name" value="Anticodon_2"/>
    <property type="match status" value="1"/>
</dbReference>
<dbReference type="FunFam" id="3.40.50.620:FF:000007">
    <property type="entry name" value="Glutamate--tRNA ligase"/>
    <property type="match status" value="1"/>
</dbReference>
<evidence type="ECO:0000259" key="11">
    <source>
        <dbReference type="Pfam" id="PF00749"/>
    </source>
</evidence>
<feature type="binding site" evidence="10">
    <location>
        <position position="244"/>
    </location>
    <ligand>
        <name>ATP</name>
        <dbReference type="ChEBI" id="CHEBI:30616"/>
    </ligand>
</feature>
<evidence type="ECO:0000256" key="5">
    <source>
        <dbReference type="ARBA" id="ARBA00022598"/>
    </source>
</evidence>
<dbReference type="PANTHER" id="PTHR43311">
    <property type="entry name" value="GLUTAMATE--TRNA LIGASE"/>
    <property type="match status" value="1"/>
</dbReference>
<dbReference type="GO" id="GO:0000049">
    <property type="term" value="F:tRNA binding"/>
    <property type="evidence" value="ECO:0007669"/>
    <property type="project" value="InterPro"/>
</dbReference>
<evidence type="ECO:0000256" key="4">
    <source>
        <dbReference type="ARBA" id="ARBA00022490"/>
    </source>
</evidence>
<evidence type="ECO:0000259" key="12">
    <source>
        <dbReference type="Pfam" id="PF19269"/>
    </source>
</evidence>
<dbReference type="GO" id="GO:0008270">
    <property type="term" value="F:zinc ion binding"/>
    <property type="evidence" value="ECO:0007669"/>
    <property type="project" value="InterPro"/>
</dbReference>
<feature type="domain" description="Glutamyl/glutaminyl-tRNA synthetase class Ib catalytic" evidence="11">
    <location>
        <begin position="8"/>
        <end position="311"/>
    </location>
</feature>
<evidence type="ECO:0000256" key="1">
    <source>
        <dbReference type="ARBA" id="ARBA00004496"/>
    </source>
</evidence>
<protein>
    <recommendedName>
        <fullName evidence="10">Glutamate--tRNA ligase</fullName>
        <ecNumber evidence="10">6.1.1.17</ecNumber>
    </recommendedName>
    <alternativeName>
        <fullName evidence="10">Glutamyl-tRNA synthetase</fullName>
        <shortName evidence="10">GluRS</shortName>
    </alternativeName>
</protein>
<comment type="subcellular location">
    <subcellularLocation>
        <location evidence="1 10">Cytoplasm</location>
    </subcellularLocation>
</comment>
<keyword evidence="9 10" id="KW-0030">Aminoacyl-tRNA synthetase</keyword>
<dbReference type="Gene3D" id="1.10.10.350">
    <property type="match status" value="1"/>
</dbReference>
<proteinExistence type="inferred from homology"/>
<feature type="domain" description="Aminoacyl-tRNA synthetase class I anticodon-binding" evidence="12">
    <location>
        <begin position="324"/>
        <end position="466"/>
    </location>
</feature>
<keyword evidence="6 10" id="KW-0547">Nucleotide-binding</keyword>
<dbReference type="GO" id="GO:0004818">
    <property type="term" value="F:glutamate-tRNA ligase activity"/>
    <property type="evidence" value="ECO:0007669"/>
    <property type="project" value="UniProtKB-UniRule"/>
</dbReference>
<evidence type="ECO:0000256" key="8">
    <source>
        <dbReference type="ARBA" id="ARBA00022917"/>
    </source>
</evidence>
<dbReference type="InterPro" id="IPR020751">
    <property type="entry name" value="aa-tRNA-synth_I_codon-bd_sub2"/>
</dbReference>
<dbReference type="GO" id="GO:0006424">
    <property type="term" value="P:glutamyl-tRNA aminoacylation"/>
    <property type="evidence" value="ECO:0007669"/>
    <property type="project" value="UniProtKB-UniRule"/>
</dbReference>
<reference evidence="13 14" key="1">
    <citation type="journal article" date="2016" name="Nat. Commun.">
        <title>Thousands of microbial genomes shed light on interconnected biogeochemical processes in an aquifer system.</title>
        <authorList>
            <person name="Anantharaman K."/>
            <person name="Brown C.T."/>
            <person name="Hug L.A."/>
            <person name="Sharon I."/>
            <person name="Castelle C.J."/>
            <person name="Probst A.J."/>
            <person name="Thomas B.C."/>
            <person name="Singh A."/>
            <person name="Wilkins M.J."/>
            <person name="Karaoz U."/>
            <person name="Brodie E.L."/>
            <person name="Williams K.H."/>
            <person name="Hubbard S.S."/>
            <person name="Banfield J.F."/>
        </authorList>
    </citation>
    <scope>NUCLEOTIDE SEQUENCE [LARGE SCALE GENOMIC DNA]</scope>
</reference>
<evidence type="ECO:0000256" key="2">
    <source>
        <dbReference type="ARBA" id="ARBA00007894"/>
    </source>
</evidence>
<dbReference type="GO" id="GO:0005829">
    <property type="term" value="C:cytosol"/>
    <property type="evidence" value="ECO:0007669"/>
    <property type="project" value="TreeGrafter"/>
</dbReference>
<accession>A0A1G2C6H6</accession>
<dbReference type="InterPro" id="IPR004527">
    <property type="entry name" value="Glu-tRNA-ligase_bac/mito"/>
</dbReference>
<dbReference type="CDD" id="cd00808">
    <property type="entry name" value="GluRS_core"/>
    <property type="match status" value="1"/>
</dbReference>
<evidence type="ECO:0000256" key="3">
    <source>
        <dbReference type="ARBA" id="ARBA00011245"/>
    </source>
</evidence>
<name>A0A1G2C6H6_9BACT</name>
<dbReference type="InterPro" id="IPR000924">
    <property type="entry name" value="Glu/Gln-tRNA-synth"/>
</dbReference>
<dbReference type="EC" id="6.1.1.17" evidence="10"/>
<dbReference type="EMBL" id="MHKV01000026">
    <property type="protein sequence ID" value="OGY97013.1"/>
    <property type="molecule type" value="Genomic_DNA"/>
</dbReference>
<dbReference type="InterPro" id="IPR020058">
    <property type="entry name" value="Glu/Gln-tRNA-synth_Ib_cat-dom"/>
</dbReference>
<comment type="catalytic activity">
    <reaction evidence="10">
        <text>tRNA(Glu) + L-glutamate + ATP = L-glutamyl-tRNA(Glu) + AMP + diphosphate</text>
        <dbReference type="Rhea" id="RHEA:23540"/>
        <dbReference type="Rhea" id="RHEA-COMP:9663"/>
        <dbReference type="Rhea" id="RHEA-COMP:9680"/>
        <dbReference type="ChEBI" id="CHEBI:29985"/>
        <dbReference type="ChEBI" id="CHEBI:30616"/>
        <dbReference type="ChEBI" id="CHEBI:33019"/>
        <dbReference type="ChEBI" id="CHEBI:78442"/>
        <dbReference type="ChEBI" id="CHEBI:78520"/>
        <dbReference type="ChEBI" id="CHEBI:456215"/>
        <dbReference type="EC" id="6.1.1.17"/>
    </reaction>
</comment>
<dbReference type="SUPFAM" id="SSF52374">
    <property type="entry name" value="Nucleotidylyl transferase"/>
    <property type="match status" value="1"/>
</dbReference>
<dbReference type="PANTHER" id="PTHR43311:SF2">
    <property type="entry name" value="GLUTAMATE--TRNA LIGASE, MITOCHONDRIAL-RELATED"/>
    <property type="match status" value="1"/>
</dbReference>